<keyword evidence="10" id="KW-0998">Cell outer membrane</keyword>
<evidence type="ECO:0000256" key="9">
    <source>
        <dbReference type="ARBA" id="ARBA00023157"/>
    </source>
</evidence>
<dbReference type="GO" id="GO:0009279">
    <property type="term" value="C:cell outer membrane"/>
    <property type="evidence" value="ECO:0007669"/>
    <property type="project" value="UniProtKB-SubCell"/>
</dbReference>
<name>A0A1S2CS40_AERSO</name>
<dbReference type="InterPro" id="IPR011250">
    <property type="entry name" value="OMP/PagP_B-barrel"/>
</dbReference>
<comment type="subcellular location">
    <subcellularLocation>
        <location evidence="1">Cell outer membrane</location>
        <topology evidence="1">Multi-pass membrane protein</topology>
    </subcellularLocation>
</comment>
<keyword evidence="7" id="KW-0626">Porin</keyword>
<keyword evidence="3" id="KW-0813">Transport</keyword>
<keyword evidence="4" id="KW-1134">Transmembrane beta strand</keyword>
<dbReference type="SUPFAM" id="SSF103088">
    <property type="entry name" value="OmpA-like"/>
    <property type="match status" value="1"/>
</dbReference>
<evidence type="ECO:0000256" key="3">
    <source>
        <dbReference type="ARBA" id="ARBA00022448"/>
    </source>
</evidence>
<feature type="domain" description="OmpA-like" evidence="13">
    <location>
        <begin position="214"/>
        <end position="341"/>
    </location>
</feature>
<evidence type="ECO:0000256" key="6">
    <source>
        <dbReference type="ARBA" id="ARBA00023065"/>
    </source>
</evidence>
<dbReference type="PRINTS" id="PR01022">
    <property type="entry name" value="OUTRMMBRANEA"/>
</dbReference>
<sequence>MKKSLITLLVTGLLAANAQAAGQDNTWYGGAKLGWSNFYGVDESNALTLGNETNDALGAGVFGGYQINKNLGLELGYDYLGNYKYDATTAAGAFSDEVKAQLAQLTLKLGFPVTESLDLYGRVGGGYGWADTKSDVYKDDSRFVVVGALGAEYAFNRDWAARFEYQYSTPYGSREDTGVRMDNGLLSLAAVYRFGQVAPVAAVPAPVPAPEPVVVEKQFTLSSDVLFDFNKATLKPQASQALDTLYSQIEEARPKDGVATVIGHTDRIGSDAYNQKLSEQRAQTVANYLVGKGIPAAKINVEGRGKSSPVTGDSCVSKSKRELIVCLAPDRRVEVKVEGVAEAQQ</sequence>
<dbReference type="GO" id="GO:0046930">
    <property type="term" value="C:pore complex"/>
    <property type="evidence" value="ECO:0007669"/>
    <property type="project" value="UniProtKB-KW"/>
</dbReference>
<dbReference type="GeneID" id="58921489"/>
<keyword evidence="5" id="KW-0812">Transmembrane</keyword>
<evidence type="ECO:0000256" key="11">
    <source>
        <dbReference type="PROSITE-ProRule" id="PRU00473"/>
    </source>
</evidence>
<dbReference type="PANTHER" id="PTHR30329:SF21">
    <property type="entry name" value="LIPOPROTEIN YIAD-RELATED"/>
    <property type="match status" value="1"/>
</dbReference>
<dbReference type="PRINTS" id="PR01021">
    <property type="entry name" value="OMPADOMAIN"/>
</dbReference>
<dbReference type="GO" id="GO:0015288">
    <property type="term" value="F:porin activity"/>
    <property type="evidence" value="ECO:0007669"/>
    <property type="project" value="UniProtKB-KW"/>
</dbReference>
<dbReference type="RefSeq" id="WP_042019437.1">
    <property type="nucleotide sequence ID" value="NZ_CDBW01000012.1"/>
</dbReference>
<evidence type="ECO:0000256" key="1">
    <source>
        <dbReference type="ARBA" id="ARBA00004571"/>
    </source>
</evidence>
<dbReference type="InterPro" id="IPR000498">
    <property type="entry name" value="OmpA-like_TM_dom"/>
</dbReference>
<feature type="signal peptide" evidence="12">
    <location>
        <begin position="1"/>
        <end position="20"/>
    </location>
</feature>
<keyword evidence="6" id="KW-0406">Ion transport</keyword>
<dbReference type="Gene3D" id="3.30.1330.60">
    <property type="entry name" value="OmpA-like domain"/>
    <property type="match status" value="1"/>
</dbReference>
<dbReference type="InterPro" id="IPR006690">
    <property type="entry name" value="OMPA-like_CS"/>
</dbReference>
<dbReference type="GO" id="GO:0006811">
    <property type="term" value="P:monoatomic ion transport"/>
    <property type="evidence" value="ECO:0007669"/>
    <property type="project" value="UniProtKB-KW"/>
</dbReference>
<dbReference type="EMBL" id="MKFU01000024">
    <property type="protein sequence ID" value="OHY90959.1"/>
    <property type="molecule type" value="Genomic_DNA"/>
</dbReference>
<keyword evidence="9" id="KW-1015">Disulfide bond</keyword>
<evidence type="ECO:0000256" key="8">
    <source>
        <dbReference type="ARBA" id="ARBA00023136"/>
    </source>
</evidence>
<evidence type="ECO:0000256" key="2">
    <source>
        <dbReference type="ARBA" id="ARBA00005710"/>
    </source>
</evidence>
<evidence type="ECO:0000313" key="15">
    <source>
        <dbReference type="Proteomes" id="UP000179934"/>
    </source>
</evidence>
<dbReference type="CDD" id="cd07185">
    <property type="entry name" value="OmpA_C-like"/>
    <property type="match status" value="1"/>
</dbReference>
<dbReference type="Gene3D" id="2.40.160.20">
    <property type="match status" value="1"/>
</dbReference>
<comment type="caution">
    <text evidence="14">The sequence shown here is derived from an EMBL/GenBank/DDBJ whole genome shotgun (WGS) entry which is preliminary data.</text>
</comment>
<evidence type="ECO:0000256" key="4">
    <source>
        <dbReference type="ARBA" id="ARBA00022452"/>
    </source>
</evidence>
<keyword evidence="8 11" id="KW-0472">Membrane</keyword>
<dbReference type="PANTHER" id="PTHR30329">
    <property type="entry name" value="STATOR ELEMENT OF FLAGELLAR MOTOR COMPLEX"/>
    <property type="match status" value="1"/>
</dbReference>
<dbReference type="SUPFAM" id="SSF56925">
    <property type="entry name" value="OMPA-like"/>
    <property type="match status" value="1"/>
</dbReference>
<keyword evidence="12" id="KW-0732">Signal</keyword>
<dbReference type="InterPro" id="IPR006664">
    <property type="entry name" value="OMP_bac"/>
</dbReference>
<dbReference type="AlphaFoldDB" id="A0A1S2CS40"/>
<gene>
    <name evidence="14" type="ORF">BJD16_17005</name>
</gene>
<dbReference type="STRING" id="646.BJD16_17005"/>
<dbReference type="Proteomes" id="UP000179934">
    <property type="component" value="Unassembled WGS sequence"/>
</dbReference>
<dbReference type="PROSITE" id="PS01068">
    <property type="entry name" value="OMPA_1"/>
    <property type="match status" value="1"/>
</dbReference>
<protein>
    <submittedName>
        <fullName evidence="14">Porin OmpA</fullName>
    </submittedName>
</protein>
<feature type="chain" id="PRO_5010178452" evidence="12">
    <location>
        <begin position="21"/>
        <end position="345"/>
    </location>
</feature>
<dbReference type="PROSITE" id="PS51123">
    <property type="entry name" value="OMPA_2"/>
    <property type="match status" value="1"/>
</dbReference>
<evidence type="ECO:0000256" key="12">
    <source>
        <dbReference type="SAM" id="SignalP"/>
    </source>
</evidence>
<dbReference type="OrthoDB" id="1149075at2"/>
<accession>A0A1S2CS40</accession>
<dbReference type="InterPro" id="IPR006665">
    <property type="entry name" value="OmpA-like"/>
</dbReference>
<reference evidence="14 15" key="1">
    <citation type="submission" date="2016-09" db="EMBL/GenBank/DDBJ databases">
        <title>Draft Genome Sequence of Aeromonas sobria Strain 08005, Isolated from Sick Rana catesbeiana.</title>
        <authorList>
            <person name="Yang Q."/>
        </authorList>
    </citation>
    <scope>NUCLEOTIDE SEQUENCE [LARGE SCALE GENOMIC DNA]</scope>
    <source>
        <strain evidence="14 15">08005</strain>
    </source>
</reference>
<dbReference type="InterPro" id="IPR036737">
    <property type="entry name" value="OmpA-like_sf"/>
</dbReference>
<comment type="similarity">
    <text evidence="2">Belongs to the outer membrane OOP (TC 1.B.6) superfamily. OmpA family.</text>
</comment>
<organism evidence="14 15">
    <name type="scientific">Aeromonas sobria</name>
    <dbReference type="NCBI Taxonomy" id="646"/>
    <lineage>
        <taxon>Bacteria</taxon>
        <taxon>Pseudomonadati</taxon>
        <taxon>Pseudomonadota</taxon>
        <taxon>Gammaproteobacteria</taxon>
        <taxon>Aeromonadales</taxon>
        <taxon>Aeromonadaceae</taxon>
        <taxon>Aeromonas</taxon>
    </lineage>
</organism>
<dbReference type="Pfam" id="PF00691">
    <property type="entry name" value="OmpA"/>
    <property type="match status" value="1"/>
</dbReference>
<dbReference type="InterPro" id="IPR050330">
    <property type="entry name" value="Bact_OuterMem_StrucFunc"/>
</dbReference>
<proteinExistence type="inferred from homology"/>
<evidence type="ECO:0000313" key="14">
    <source>
        <dbReference type="EMBL" id="OHY90959.1"/>
    </source>
</evidence>
<dbReference type="InterPro" id="IPR002368">
    <property type="entry name" value="OmpA"/>
</dbReference>
<dbReference type="Pfam" id="PF01389">
    <property type="entry name" value="OmpA_membrane"/>
    <property type="match status" value="1"/>
</dbReference>
<dbReference type="NCBIfam" id="NF008071">
    <property type="entry name" value="PRK10808.1"/>
    <property type="match status" value="1"/>
</dbReference>
<evidence type="ECO:0000256" key="5">
    <source>
        <dbReference type="ARBA" id="ARBA00022692"/>
    </source>
</evidence>
<evidence type="ECO:0000256" key="7">
    <source>
        <dbReference type="ARBA" id="ARBA00023114"/>
    </source>
</evidence>
<evidence type="ECO:0000256" key="10">
    <source>
        <dbReference type="ARBA" id="ARBA00023237"/>
    </source>
</evidence>
<evidence type="ECO:0000259" key="13">
    <source>
        <dbReference type="PROSITE" id="PS51123"/>
    </source>
</evidence>